<dbReference type="AlphaFoldDB" id="A0AAN9Q752"/>
<evidence type="ECO:0000313" key="3">
    <source>
        <dbReference type="Proteomes" id="UP001367508"/>
    </source>
</evidence>
<dbReference type="EMBL" id="JAYMYQ010000006">
    <property type="protein sequence ID" value="KAK7324572.1"/>
    <property type="molecule type" value="Genomic_DNA"/>
</dbReference>
<sequence length="126" mass="14290">MNRVIITGKMVRYVLMYICAFSFLSLVSFLKLELLLRHCGTWLHISICDVDNEVEEKINVKGRDSCHTLGTPWIGVLPTDPILSLCKLMKVFVVWFCSEVGLAETGDPPMVTLEIVIMFSVKRLRG</sequence>
<name>A0AAN9Q752_CANGL</name>
<gene>
    <name evidence="2" type="ORF">VNO77_28245</name>
</gene>
<accession>A0AAN9Q752</accession>
<reference evidence="2 3" key="1">
    <citation type="submission" date="2024-01" db="EMBL/GenBank/DDBJ databases">
        <title>The genomes of 5 underutilized Papilionoideae crops provide insights into root nodulation and disease resistanc.</title>
        <authorList>
            <person name="Jiang F."/>
        </authorList>
    </citation>
    <scope>NUCLEOTIDE SEQUENCE [LARGE SCALE GENOMIC DNA]</scope>
    <source>
        <strain evidence="2">LVBAO_FW01</strain>
        <tissue evidence="2">Leaves</tissue>
    </source>
</reference>
<comment type="caution">
    <text evidence="2">The sequence shown here is derived from an EMBL/GenBank/DDBJ whole genome shotgun (WGS) entry which is preliminary data.</text>
</comment>
<keyword evidence="1" id="KW-0812">Transmembrane</keyword>
<evidence type="ECO:0000313" key="2">
    <source>
        <dbReference type="EMBL" id="KAK7324572.1"/>
    </source>
</evidence>
<evidence type="ECO:0000256" key="1">
    <source>
        <dbReference type="SAM" id="Phobius"/>
    </source>
</evidence>
<keyword evidence="1" id="KW-0472">Membrane</keyword>
<keyword evidence="1" id="KW-1133">Transmembrane helix</keyword>
<feature type="transmembrane region" description="Helical" evidence="1">
    <location>
        <begin position="12"/>
        <end position="30"/>
    </location>
</feature>
<keyword evidence="3" id="KW-1185">Reference proteome</keyword>
<proteinExistence type="predicted"/>
<organism evidence="2 3">
    <name type="scientific">Canavalia gladiata</name>
    <name type="common">Sword bean</name>
    <name type="synonym">Dolichos gladiatus</name>
    <dbReference type="NCBI Taxonomy" id="3824"/>
    <lineage>
        <taxon>Eukaryota</taxon>
        <taxon>Viridiplantae</taxon>
        <taxon>Streptophyta</taxon>
        <taxon>Embryophyta</taxon>
        <taxon>Tracheophyta</taxon>
        <taxon>Spermatophyta</taxon>
        <taxon>Magnoliopsida</taxon>
        <taxon>eudicotyledons</taxon>
        <taxon>Gunneridae</taxon>
        <taxon>Pentapetalae</taxon>
        <taxon>rosids</taxon>
        <taxon>fabids</taxon>
        <taxon>Fabales</taxon>
        <taxon>Fabaceae</taxon>
        <taxon>Papilionoideae</taxon>
        <taxon>50 kb inversion clade</taxon>
        <taxon>NPAAA clade</taxon>
        <taxon>indigoferoid/millettioid clade</taxon>
        <taxon>Phaseoleae</taxon>
        <taxon>Canavalia</taxon>
    </lineage>
</organism>
<dbReference type="Proteomes" id="UP001367508">
    <property type="component" value="Unassembled WGS sequence"/>
</dbReference>
<protein>
    <submittedName>
        <fullName evidence="2">Uncharacterized protein</fullName>
    </submittedName>
</protein>